<feature type="transmembrane region" description="Helical" evidence="6">
    <location>
        <begin position="167"/>
        <end position="184"/>
    </location>
</feature>
<dbReference type="Pfam" id="PF02588">
    <property type="entry name" value="YitT_membrane"/>
    <property type="match status" value="1"/>
</dbReference>
<dbReference type="PANTHER" id="PTHR33545:SF5">
    <property type="entry name" value="UPF0750 MEMBRANE PROTEIN YITT"/>
    <property type="match status" value="1"/>
</dbReference>
<dbReference type="OrthoDB" id="3296441at2"/>
<keyword evidence="2" id="KW-1003">Cell membrane</keyword>
<keyword evidence="8" id="KW-1185">Reference proteome</keyword>
<evidence type="ECO:0000256" key="1">
    <source>
        <dbReference type="ARBA" id="ARBA00004651"/>
    </source>
</evidence>
<keyword evidence="4 6" id="KW-1133">Transmembrane helix</keyword>
<dbReference type="Proteomes" id="UP000092627">
    <property type="component" value="Unassembled WGS sequence"/>
</dbReference>
<organism evidence="7 8">
    <name type="scientific">Marinomonas aquimarina</name>
    <dbReference type="NCBI Taxonomy" id="295068"/>
    <lineage>
        <taxon>Bacteria</taxon>
        <taxon>Pseudomonadati</taxon>
        <taxon>Pseudomonadota</taxon>
        <taxon>Gammaproteobacteria</taxon>
        <taxon>Oceanospirillales</taxon>
        <taxon>Oceanospirillaceae</taxon>
        <taxon>Marinomonas</taxon>
    </lineage>
</organism>
<sequence length="199" mass="21963">MKLTHQWLSILEGCMLVALGLHLLNSVGLLISGTAGIGMILLKLTSLTFGQLFFVLNLPFYILAWRALGKEFAFRTFAAVSILSLLSEVFRHYIHIDIHPIASAILGGMLVGFGLIILFRHNASLGGLNILAVYLERRFNIHASRTTLIADLGVLSAAVLVLDSWSLLYSLLAFLLLSSVVGRYHRPPKWAQNNETKHA</sequence>
<evidence type="ECO:0000256" key="4">
    <source>
        <dbReference type="ARBA" id="ARBA00022989"/>
    </source>
</evidence>
<evidence type="ECO:0000256" key="5">
    <source>
        <dbReference type="ARBA" id="ARBA00023136"/>
    </source>
</evidence>
<dbReference type="InterPro" id="IPR051461">
    <property type="entry name" value="UPF0750_membrane"/>
</dbReference>
<evidence type="ECO:0000313" key="8">
    <source>
        <dbReference type="Proteomes" id="UP000092627"/>
    </source>
</evidence>
<dbReference type="EMBL" id="FLOC01000005">
    <property type="protein sequence ID" value="SBS28810.1"/>
    <property type="molecule type" value="Genomic_DNA"/>
</dbReference>
<feature type="transmembrane region" description="Helical" evidence="6">
    <location>
        <begin position="7"/>
        <end position="31"/>
    </location>
</feature>
<evidence type="ECO:0000256" key="6">
    <source>
        <dbReference type="SAM" id="Phobius"/>
    </source>
</evidence>
<evidence type="ECO:0000256" key="2">
    <source>
        <dbReference type="ARBA" id="ARBA00022475"/>
    </source>
</evidence>
<dbReference type="InterPro" id="IPR003740">
    <property type="entry name" value="YitT"/>
</dbReference>
<feature type="transmembrane region" description="Helical" evidence="6">
    <location>
        <begin position="37"/>
        <end position="60"/>
    </location>
</feature>
<evidence type="ECO:0000313" key="7">
    <source>
        <dbReference type="EMBL" id="SBS28810.1"/>
    </source>
</evidence>
<dbReference type="STRING" id="295068.MAQ5080_01215"/>
<name>A0A1A8TAP6_9GAMM</name>
<accession>A0A1A8TAP6</accession>
<dbReference type="GO" id="GO:0005886">
    <property type="term" value="C:plasma membrane"/>
    <property type="evidence" value="ECO:0007669"/>
    <property type="project" value="UniProtKB-SubCell"/>
</dbReference>
<keyword evidence="5 6" id="KW-0472">Membrane</keyword>
<evidence type="ECO:0008006" key="9">
    <source>
        <dbReference type="Google" id="ProtNLM"/>
    </source>
</evidence>
<dbReference type="RefSeq" id="WP_067207031.1">
    <property type="nucleotide sequence ID" value="NZ_FLOC01000005.1"/>
</dbReference>
<comment type="subcellular location">
    <subcellularLocation>
        <location evidence="1">Cell membrane</location>
        <topology evidence="1">Multi-pass membrane protein</topology>
    </subcellularLocation>
</comment>
<dbReference type="PANTHER" id="PTHR33545">
    <property type="entry name" value="UPF0750 MEMBRANE PROTEIN YITT-RELATED"/>
    <property type="match status" value="1"/>
</dbReference>
<gene>
    <name evidence="7" type="ORF">MAQ5080_01215</name>
</gene>
<protein>
    <recommendedName>
        <fullName evidence="9">5xTM membrane BCR, YitT family</fullName>
    </recommendedName>
</protein>
<keyword evidence="3 6" id="KW-0812">Transmembrane</keyword>
<feature type="transmembrane region" description="Helical" evidence="6">
    <location>
        <begin position="100"/>
        <end position="119"/>
    </location>
</feature>
<dbReference type="AlphaFoldDB" id="A0A1A8TAP6"/>
<proteinExistence type="predicted"/>
<evidence type="ECO:0000256" key="3">
    <source>
        <dbReference type="ARBA" id="ARBA00022692"/>
    </source>
</evidence>
<reference evidence="7 8" key="1">
    <citation type="submission" date="2016-06" db="EMBL/GenBank/DDBJ databases">
        <authorList>
            <person name="Kjaerup R.B."/>
            <person name="Dalgaard T.S."/>
            <person name="Juul-Madsen H.R."/>
        </authorList>
    </citation>
    <scope>NUCLEOTIDE SEQUENCE [LARGE SCALE GENOMIC DNA]</scope>
    <source>
        <strain evidence="7 8">CECT 5080</strain>
    </source>
</reference>